<feature type="compositionally biased region" description="Polar residues" evidence="6">
    <location>
        <begin position="40"/>
        <end position="50"/>
    </location>
</feature>
<evidence type="ECO:0000313" key="7">
    <source>
        <dbReference type="EMBL" id="WWD16186.1"/>
    </source>
</evidence>
<evidence type="ECO:0000256" key="3">
    <source>
        <dbReference type="ARBA" id="ARBA00023125"/>
    </source>
</evidence>
<dbReference type="SUPFAM" id="SSF46785">
    <property type="entry name" value="Winged helix' DNA-binding domain"/>
    <property type="match status" value="1"/>
</dbReference>
<evidence type="ECO:0000256" key="4">
    <source>
        <dbReference type="ARBA" id="ARBA00023242"/>
    </source>
</evidence>
<keyword evidence="8" id="KW-1185">Reference proteome</keyword>
<evidence type="ECO:0000256" key="1">
    <source>
        <dbReference type="ARBA" id="ARBA00004123"/>
    </source>
</evidence>
<dbReference type="PRINTS" id="PR00056">
    <property type="entry name" value="HSFDOMAIN"/>
</dbReference>
<dbReference type="PANTHER" id="PTHR10015:SF427">
    <property type="entry name" value="HEAT SHOCK FACTOR PROTEIN"/>
    <property type="match status" value="1"/>
</dbReference>
<feature type="region of interest" description="Disordered" evidence="6">
    <location>
        <begin position="253"/>
        <end position="301"/>
    </location>
</feature>
<dbReference type="Proteomes" id="UP000322225">
    <property type="component" value="Chromosome 1"/>
</dbReference>
<dbReference type="PANTHER" id="PTHR10015">
    <property type="entry name" value="HEAT SHOCK TRANSCRIPTION FACTOR"/>
    <property type="match status" value="1"/>
</dbReference>
<dbReference type="KEGG" id="ksn:43588765"/>
<proteinExistence type="inferred from homology"/>
<accession>A0A5M6BZ69</accession>
<keyword evidence="4" id="KW-0539">Nucleus</keyword>
<feature type="compositionally biased region" description="Basic residues" evidence="6">
    <location>
        <begin position="255"/>
        <end position="270"/>
    </location>
</feature>
<dbReference type="InterPro" id="IPR036388">
    <property type="entry name" value="WH-like_DNA-bd_sf"/>
</dbReference>
<dbReference type="GeneID" id="43588765"/>
<dbReference type="OrthoDB" id="432483at2759"/>
<dbReference type="RefSeq" id="XP_031861106.1">
    <property type="nucleotide sequence ID" value="XM_032004628.1"/>
</dbReference>
<protein>
    <submittedName>
        <fullName evidence="7">Uncharacterized protein</fullName>
    </submittedName>
</protein>
<dbReference type="Gene3D" id="1.10.10.10">
    <property type="entry name" value="Winged helix-like DNA-binding domain superfamily/Winged helix DNA-binding domain"/>
    <property type="match status" value="1"/>
</dbReference>
<dbReference type="EMBL" id="CP144051">
    <property type="protein sequence ID" value="WWD16186.1"/>
    <property type="molecule type" value="Genomic_DNA"/>
</dbReference>
<keyword evidence="3" id="KW-0238">DNA-binding</keyword>
<name>A0A5M6BZ69_9TREE</name>
<gene>
    <name evidence="7" type="ORF">CI109_100611</name>
</gene>
<organism evidence="7 8">
    <name type="scientific">Kwoniella shandongensis</name>
    <dbReference type="NCBI Taxonomy" id="1734106"/>
    <lineage>
        <taxon>Eukaryota</taxon>
        <taxon>Fungi</taxon>
        <taxon>Dikarya</taxon>
        <taxon>Basidiomycota</taxon>
        <taxon>Agaricomycotina</taxon>
        <taxon>Tremellomycetes</taxon>
        <taxon>Tremellales</taxon>
        <taxon>Cryptococcaceae</taxon>
        <taxon>Kwoniella</taxon>
    </lineage>
</organism>
<dbReference type="GO" id="GO:0005634">
    <property type="term" value="C:nucleus"/>
    <property type="evidence" value="ECO:0007669"/>
    <property type="project" value="UniProtKB-SubCell"/>
</dbReference>
<comment type="subcellular location">
    <subcellularLocation>
        <location evidence="1">Nucleus</location>
    </subcellularLocation>
</comment>
<evidence type="ECO:0000256" key="2">
    <source>
        <dbReference type="ARBA" id="ARBA00006403"/>
    </source>
</evidence>
<evidence type="ECO:0000313" key="8">
    <source>
        <dbReference type="Proteomes" id="UP000322225"/>
    </source>
</evidence>
<dbReference type="AlphaFoldDB" id="A0A5M6BZ69"/>
<reference evidence="7" key="1">
    <citation type="submission" date="2017-08" db="EMBL/GenBank/DDBJ databases">
        <authorList>
            <person name="Cuomo C."/>
            <person name="Billmyre B."/>
            <person name="Heitman J."/>
        </authorList>
    </citation>
    <scope>NUCLEOTIDE SEQUENCE</scope>
    <source>
        <strain evidence="7">CBS 12478</strain>
    </source>
</reference>
<feature type="region of interest" description="Disordered" evidence="6">
    <location>
        <begin position="40"/>
        <end position="80"/>
    </location>
</feature>
<evidence type="ECO:0000256" key="5">
    <source>
        <dbReference type="RuleBase" id="RU004020"/>
    </source>
</evidence>
<sequence>MSSHYLPPAPRESNQAIIPHAASYPPPPAFFTAYTSSAWQSKPPISQSRPYVSPDPSPTTAGFGILPSDSFPPPTPALQRGERPLLSLFQGSHQGNVPRLVIGNQQQSQQVYFNSTPKVGPTEVDPFYNPAVVAPKRSTPAKKPRAPKKVDGKQESFLTKLYALLEQPEYQYIIRWDETGETIIIESPEELADKILPVVYKQSRFASFSRQLNIYGFNRKLSLRNVERGICDPDASTWSHPFLRRDSPQEDIINFKRRVPPRPSQSRRRASTQTVQDEEMSPTSSERSLEFHSTPDPYQHRLLPDVHEDRPFVFPPRVASSLQVEYVPNFSFPDQISPTTVTNDFSPRGLEHNRRSSIPVSHQPLDISKDLSMALPASFQEVASRKSSMEVPQSAPANTTSIPIPIRVTQQHARTRSVQGEPPSAMLFSPFSPGSSNGISPANIPLPNSKDNGQTIPVHYDNDSSPWAPRRGLADLAGNFDSSYQDNTPRLISHPVSLPDGFAGTGYMFGTHNATQPFSALSDDSPIEPSTISPGIYQSGFSFPTYTKQTVIPAAPAATPPRAFSKPSTIAQTRQERRTSISSSPYCSPRAKPPLLSYGGSMRTIASRRGSEAPLNGLGLQLVGVGDYKHEDQGLPSASVKFVDQHPFERILKGSDGDYGRE</sequence>
<feature type="region of interest" description="Disordered" evidence="6">
    <location>
        <begin position="1"/>
        <end position="21"/>
    </location>
</feature>
<dbReference type="InterPro" id="IPR000232">
    <property type="entry name" value="HSF_DNA-bd"/>
</dbReference>
<dbReference type="InterPro" id="IPR036390">
    <property type="entry name" value="WH_DNA-bd_sf"/>
</dbReference>
<comment type="similarity">
    <text evidence="2 5">Belongs to the HSF family.</text>
</comment>
<dbReference type="GO" id="GO:0003700">
    <property type="term" value="F:DNA-binding transcription factor activity"/>
    <property type="evidence" value="ECO:0007669"/>
    <property type="project" value="InterPro"/>
</dbReference>
<dbReference type="SMART" id="SM00415">
    <property type="entry name" value="HSF"/>
    <property type="match status" value="1"/>
</dbReference>
<dbReference type="GO" id="GO:0043565">
    <property type="term" value="F:sequence-specific DNA binding"/>
    <property type="evidence" value="ECO:0007669"/>
    <property type="project" value="InterPro"/>
</dbReference>
<evidence type="ECO:0000256" key="6">
    <source>
        <dbReference type="SAM" id="MobiDB-lite"/>
    </source>
</evidence>
<dbReference type="Pfam" id="PF00447">
    <property type="entry name" value="HSF_DNA-bind"/>
    <property type="match status" value="1"/>
</dbReference>
<reference evidence="7" key="2">
    <citation type="submission" date="2024-01" db="EMBL/GenBank/DDBJ databases">
        <title>Comparative genomics of Cryptococcus and Kwoniella reveals pathogenesis evolution and contrasting modes of karyotype evolution via chromosome fusion or intercentromeric recombination.</title>
        <authorList>
            <person name="Coelho M.A."/>
            <person name="David-Palma M."/>
            <person name="Shea T."/>
            <person name="Bowers K."/>
            <person name="McGinley-Smith S."/>
            <person name="Mohammad A.W."/>
            <person name="Gnirke A."/>
            <person name="Yurkov A.M."/>
            <person name="Nowrousian M."/>
            <person name="Sun S."/>
            <person name="Cuomo C.A."/>
            <person name="Heitman J."/>
        </authorList>
    </citation>
    <scope>NUCLEOTIDE SEQUENCE</scope>
    <source>
        <strain evidence="7">CBS 12478</strain>
    </source>
</reference>